<keyword evidence="4" id="KW-1185">Reference proteome</keyword>
<evidence type="ECO:0000313" key="4">
    <source>
        <dbReference type="Proteomes" id="UP000198688"/>
    </source>
</evidence>
<sequence length="105" mass="11722">MTVFPITPDHTRPADHHAAPRTGNRLLGAGLILLGTAVGAVAVLGPLVSGVLRYRSTPDEPESDHRRRRRHVRDPRLAQHPAGRATGYLYRPLFRRHLADLDLKR</sequence>
<feature type="transmembrane region" description="Helical" evidence="2">
    <location>
        <begin position="26"/>
        <end position="48"/>
    </location>
</feature>
<feature type="compositionally biased region" description="Basic and acidic residues" evidence="1">
    <location>
        <begin position="9"/>
        <end position="18"/>
    </location>
</feature>
<dbReference type="STRING" id="113562.SAMN04489716_1421"/>
<name>A0A1H1UF73_9ACTN</name>
<dbReference type="Proteomes" id="UP000198688">
    <property type="component" value="Chromosome I"/>
</dbReference>
<keyword evidence="2" id="KW-1133">Transmembrane helix</keyword>
<evidence type="ECO:0000313" key="3">
    <source>
        <dbReference type="EMBL" id="SDS71137.1"/>
    </source>
</evidence>
<gene>
    <name evidence="3" type="ORF">SAMN04489716_1421</name>
</gene>
<keyword evidence="2" id="KW-0472">Membrane</keyword>
<evidence type="ECO:0000256" key="2">
    <source>
        <dbReference type="SAM" id="Phobius"/>
    </source>
</evidence>
<feature type="region of interest" description="Disordered" evidence="1">
    <location>
        <begin position="1"/>
        <end position="21"/>
    </location>
</feature>
<reference evidence="3 4" key="1">
    <citation type="submission" date="2016-10" db="EMBL/GenBank/DDBJ databases">
        <authorList>
            <person name="de Groot N.N."/>
        </authorList>
    </citation>
    <scope>NUCLEOTIDE SEQUENCE [LARGE SCALE GENOMIC DNA]</scope>
    <source>
        <strain evidence="3 4">DSM 43941</strain>
    </source>
</reference>
<organism evidence="3 4">
    <name type="scientific">Actinoplanes derwentensis</name>
    <dbReference type="NCBI Taxonomy" id="113562"/>
    <lineage>
        <taxon>Bacteria</taxon>
        <taxon>Bacillati</taxon>
        <taxon>Actinomycetota</taxon>
        <taxon>Actinomycetes</taxon>
        <taxon>Micromonosporales</taxon>
        <taxon>Micromonosporaceae</taxon>
        <taxon>Actinoplanes</taxon>
    </lineage>
</organism>
<dbReference type="AlphaFoldDB" id="A0A1H1UF73"/>
<keyword evidence="2" id="KW-0812">Transmembrane</keyword>
<dbReference type="RefSeq" id="WP_092542700.1">
    <property type="nucleotide sequence ID" value="NZ_BOMJ01000021.1"/>
</dbReference>
<feature type="region of interest" description="Disordered" evidence="1">
    <location>
        <begin position="54"/>
        <end position="84"/>
    </location>
</feature>
<evidence type="ECO:0000256" key="1">
    <source>
        <dbReference type="SAM" id="MobiDB-lite"/>
    </source>
</evidence>
<dbReference type="EMBL" id="LT629758">
    <property type="protein sequence ID" value="SDS71137.1"/>
    <property type="molecule type" value="Genomic_DNA"/>
</dbReference>
<proteinExistence type="predicted"/>
<accession>A0A1H1UF73</accession>
<protein>
    <submittedName>
        <fullName evidence="3">Uncharacterized protein</fullName>
    </submittedName>
</protein>